<dbReference type="EC" id="1.1.1.290" evidence="2"/>
<dbReference type="EMBL" id="JBHLTS010000004">
    <property type="protein sequence ID" value="MFC0513197.1"/>
    <property type="molecule type" value="Genomic_DNA"/>
</dbReference>
<organism evidence="2 3">
    <name type="scientific">Mucilaginibacter angelicae</name>
    <dbReference type="NCBI Taxonomy" id="869718"/>
    <lineage>
        <taxon>Bacteria</taxon>
        <taxon>Pseudomonadati</taxon>
        <taxon>Bacteroidota</taxon>
        <taxon>Sphingobacteriia</taxon>
        <taxon>Sphingobacteriales</taxon>
        <taxon>Sphingobacteriaceae</taxon>
        <taxon>Mucilaginibacter</taxon>
    </lineage>
</organism>
<evidence type="ECO:0000313" key="3">
    <source>
        <dbReference type="Proteomes" id="UP001589828"/>
    </source>
</evidence>
<dbReference type="PANTHER" id="PTHR48079">
    <property type="entry name" value="PROTEIN YEEZ"/>
    <property type="match status" value="1"/>
</dbReference>
<feature type="domain" description="NAD(P)-binding" evidence="1">
    <location>
        <begin position="44"/>
        <end position="198"/>
    </location>
</feature>
<protein>
    <submittedName>
        <fullName evidence="2">SDR family oxidoreductase</fullName>
        <ecNumber evidence="2">1.1.1.290</ecNumber>
    </submittedName>
</protein>
<reference evidence="2 3" key="1">
    <citation type="submission" date="2024-09" db="EMBL/GenBank/DDBJ databases">
        <authorList>
            <person name="Sun Q."/>
            <person name="Mori K."/>
        </authorList>
    </citation>
    <scope>NUCLEOTIDE SEQUENCE [LARGE SCALE GENOMIC DNA]</scope>
    <source>
        <strain evidence="2 3">NCAIM B.02415</strain>
    </source>
</reference>
<dbReference type="Gene3D" id="3.40.50.720">
    <property type="entry name" value="NAD(P)-binding Rossmann-like Domain"/>
    <property type="match status" value="1"/>
</dbReference>
<dbReference type="InterPro" id="IPR016040">
    <property type="entry name" value="NAD(P)-bd_dom"/>
</dbReference>
<dbReference type="RefSeq" id="WP_377021070.1">
    <property type="nucleotide sequence ID" value="NZ_JBHLTS010000004.1"/>
</dbReference>
<gene>
    <name evidence="2" type="ORF">ACFFGT_03260</name>
</gene>
<dbReference type="InterPro" id="IPR051783">
    <property type="entry name" value="NAD(P)-dependent_oxidoreduct"/>
</dbReference>
<keyword evidence="3" id="KW-1185">Reference proteome</keyword>
<dbReference type="CDD" id="cd05266">
    <property type="entry name" value="SDR_a4"/>
    <property type="match status" value="1"/>
</dbReference>
<comment type="caution">
    <text evidence="2">The sequence shown here is derived from an EMBL/GenBank/DDBJ whole genome shotgun (WGS) entry which is preliminary data.</text>
</comment>
<dbReference type="PANTHER" id="PTHR48079:SF6">
    <property type="entry name" value="NAD(P)-BINDING DOMAIN-CONTAINING PROTEIN-RELATED"/>
    <property type="match status" value="1"/>
</dbReference>
<proteinExistence type="predicted"/>
<dbReference type="SUPFAM" id="SSF51735">
    <property type="entry name" value="NAD(P)-binding Rossmann-fold domains"/>
    <property type="match status" value="1"/>
</dbReference>
<accession>A0ABV6L1S4</accession>
<dbReference type="Pfam" id="PF13460">
    <property type="entry name" value="NAD_binding_10"/>
    <property type="match status" value="1"/>
</dbReference>
<name>A0ABV6L1S4_9SPHI</name>
<evidence type="ECO:0000313" key="2">
    <source>
        <dbReference type="EMBL" id="MFC0513197.1"/>
    </source>
</evidence>
<dbReference type="InterPro" id="IPR036291">
    <property type="entry name" value="NAD(P)-bd_dom_sf"/>
</dbReference>
<dbReference type="Proteomes" id="UP001589828">
    <property type="component" value="Unassembled WGS sequence"/>
</dbReference>
<evidence type="ECO:0000259" key="1">
    <source>
        <dbReference type="Pfam" id="PF13460"/>
    </source>
</evidence>
<dbReference type="GO" id="GO:0033711">
    <property type="term" value="F:4-phosphoerythronate dehydrogenase activity"/>
    <property type="evidence" value="ECO:0007669"/>
    <property type="project" value="UniProtKB-EC"/>
</dbReference>
<sequence>MPKKFKTKAHYRQPNTILLFNYLCAKALFYSMPGKTNISILGCGWYGSALGKALIADGMQVKGSTTSTDKLASLTAMGIKPYVVNFLPNEEIYDANFFDCDVLWIAIPPKSRSGEGLAFIEKVKGIIKAIKQFAIQNVVFISSTGVYADSNKHVNEETDPQPNTEAGRVLFEAENLFLAENSFKTTIIRFAGLIGPARNPGRFFAGKKAVPNGDAPVNLIHLDDCIGISKAILANQAFGYLFNGCSSKHPAKADFYTQAALDSGLEKPEFIKELNEWKIVESVNVEVILDYQYKVLL</sequence>
<keyword evidence="2" id="KW-0560">Oxidoreductase</keyword>